<proteinExistence type="predicted"/>
<feature type="non-terminal residue" evidence="2">
    <location>
        <position position="106"/>
    </location>
</feature>
<feature type="region of interest" description="Disordered" evidence="1">
    <location>
        <begin position="72"/>
        <end position="106"/>
    </location>
</feature>
<accession>A0A485NDR3</accession>
<dbReference type="AlphaFoldDB" id="A0A485NDR3"/>
<protein>
    <submittedName>
        <fullName evidence="2">Uncharacterized protein</fullName>
    </submittedName>
</protein>
<evidence type="ECO:0000313" key="2">
    <source>
        <dbReference type="EMBL" id="VFV30717.1"/>
    </source>
</evidence>
<name>A0A485NDR3_LYNPA</name>
<dbReference type="EMBL" id="CAAGRJ010014537">
    <property type="protein sequence ID" value="VFV30717.1"/>
    <property type="molecule type" value="Genomic_DNA"/>
</dbReference>
<organism evidence="2 3">
    <name type="scientific">Lynx pardinus</name>
    <name type="common">Iberian lynx</name>
    <name type="synonym">Felis pardina</name>
    <dbReference type="NCBI Taxonomy" id="191816"/>
    <lineage>
        <taxon>Eukaryota</taxon>
        <taxon>Metazoa</taxon>
        <taxon>Chordata</taxon>
        <taxon>Craniata</taxon>
        <taxon>Vertebrata</taxon>
        <taxon>Euteleostomi</taxon>
        <taxon>Mammalia</taxon>
        <taxon>Eutheria</taxon>
        <taxon>Laurasiatheria</taxon>
        <taxon>Carnivora</taxon>
        <taxon>Feliformia</taxon>
        <taxon>Felidae</taxon>
        <taxon>Felinae</taxon>
        <taxon>Lynx</taxon>
    </lineage>
</organism>
<dbReference type="Proteomes" id="UP000386466">
    <property type="component" value="Unassembled WGS sequence"/>
</dbReference>
<keyword evidence="3" id="KW-1185">Reference proteome</keyword>
<reference evidence="2 3" key="1">
    <citation type="submission" date="2019-01" db="EMBL/GenBank/DDBJ databases">
        <authorList>
            <person name="Alioto T."/>
            <person name="Alioto T."/>
        </authorList>
    </citation>
    <scope>NUCLEOTIDE SEQUENCE [LARGE SCALE GENOMIC DNA]</scope>
</reference>
<sequence>MLLPMPRDCGQVPTCPRKSLRDSVAAVPQGLWKNHNTHLAPGFTSNALIPAAANVAVLWGLLSPSGLTAFTECSSSSGTPSPRVAHEPPGPHSAPGNLSFPPEHCQ</sequence>
<gene>
    <name evidence="2" type="ORF">LYPA_23C003033</name>
</gene>
<evidence type="ECO:0000256" key="1">
    <source>
        <dbReference type="SAM" id="MobiDB-lite"/>
    </source>
</evidence>
<evidence type="ECO:0000313" key="3">
    <source>
        <dbReference type="Proteomes" id="UP000386466"/>
    </source>
</evidence>